<evidence type="ECO:0008006" key="4">
    <source>
        <dbReference type="Google" id="ProtNLM"/>
    </source>
</evidence>
<reference evidence="2 3" key="1">
    <citation type="submission" date="2022-07" db="EMBL/GenBank/DDBJ databases">
        <authorList>
            <person name="Abrouk D."/>
            <person name="Moenne-Loccoz Y."/>
            <person name="Todorovic I."/>
            <person name="Raicevic V."/>
            <person name="Jovicic-Petrovic J."/>
        </authorList>
    </citation>
    <scope>NUCLEOTIDE SEQUENCE [LARGE SCALE GENOMIC DNA]</scope>
    <source>
        <strain evidence="3">IT-P374</strain>
    </source>
</reference>
<name>A0ABY7Z3V5_9PSED</name>
<proteinExistence type="predicted"/>
<evidence type="ECO:0000256" key="1">
    <source>
        <dbReference type="SAM" id="SignalP"/>
    </source>
</evidence>
<dbReference type="RefSeq" id="WP_274657556.1">
    <property type="nucleotide sequence ID" value="NZ_CP101655.1"/>
</dbReference>
<sequence length="101" mass="10930">MRLIRLFAFAAPLALLLPLSANAAWPAGVKAQYMKDCTAAASQNNKVNTAEAEKHCGCGADVLEKKFTTQEISQLMDPKTPPTAELGQRALKEISVCRVQK</sequence>
<accession>A0ABY7Z3V5</accession>
<feature type="signal peptide" evidence="1">
    <location>
        <begin position="1"/>
        <end position="23"/>
    </location>
</feature>
<dbReference type="EMBL" id="CP101655">
    <property type="protein sequence ID" value="WDR34316.1"/>
    <property type="molecule type" value="Genomic_DNA"/>
</dbReference>
<keyword evidence="1" id="KW-0732">Signal</keyword>
<organism evidence="2 3">
    <name type="scientific">Pseudomonas serboccidentalis</name>
    <dbReference type="NCBI Taxonomy" id="2964670"/>
    <lineage>
        <taxon>Bacteria</taxon>
        <taxon>Pseudomonadati</taxon>
        <taxon>Pseudomonadota</taxon>
        <taxon>Gammaproteobacteria</taxon>
        <taxon>Pseudomonadales</taxon>
        <taxon>Pseudomonadaceae</taxon>
        <taxon>Pseudomonas</taxon>
    </lineage>
</organism>
<protein>
    <recommendedName>
        <fullName evidence="4">Secreted protein</fullName>
    </recommendedName>
</protein>
<feature type="chain" id="PRO_5046998581" description="Secreted protein" evidence="1">
    <location>
        <begin position="24"/>
        <end position="101"/>
    </location>
</feature>
<dbReference type="Proteomes" id="UP001222282">
    <property type="component" value="Chromosome"/>
</dbReference>
<gene>
    <name evidence="2" type="ORF">NN484_17565</name>
</gene>
<evidence type="ECO:0000313" key="3">
    <source>
        <dbReference type="Proteomes" id="UP001222282"/>
    </source>
</evidence>
<keyword evidence="3" id="KW-1185">Reference proteome</keyword>
<evidence type="ECO:0000313" key="2">
    <source>
        <dbReference type="EMBL" id="WDR34316.1"/>
    </source>
</evidence>